<feature type="binding site" evidence="14">
    <location>
        <begin position="546"/>
        <end position="553"/>
    </location>
    <ligand>
        <name>ATP</name>
        <dbReference type="ChEBI" id="CHEBI:30616"/>
    </ligand>
</feature>
<dbReference type="FunFam" id="3.40.50.300:FF:000209">
    <property type="entry name" value="Cell division protein FtsK"/>
    <property type="match status" value="1"/>
</dbReference>
<comment type="subcellular location">
    <subcellularLocation>
        <location evidence="1">Cell membrane</location>
        <topology evidence="1">Multi-pass membrane protein</topology>
    </subcellularLocation>
</comment>
<keyword evidence="12 16" id="KW-0472">Membrane</keyword>
<organism evidence="18 19">
    <name type="scientific">Pseudoalteromonas rubra</name>
    <dbReference type="NCBI Taxonomy" id="43658"/>
    <lineage>
        <taxon>Bacteria</taxon>
        <taxon>Pseudomonadati</taxon>
        <taxon>Pseudomonadota</taxon>
        <taxon>Gammaproteobacteria</taxon>
        <taxon>Alteromonadales</taxon>
        <taxon>Pseudoalteromonadaceae</taxon>
        <taxon>Pseudoalteromonas</taxon>
    </lineage>
</organism>
<dbReference type="InterPro" id="IPR018541">
    <property type="entry name" value="Ftsk_gamma"/>
</dbReference>
<evidence type="ECO:0000256" key="6">
    <source>
        <dbReference type="ARBA" id="ARBA00022692"/>
    </source>
</evidence>
<dbReference type="PANTHER" id="PTHR22683">
    <property type="entry name" value="SPORULATION PROTEIN RELATED"/>
    <property type="match status" value="1"/>
</dbReference>
<dbReference type="SMART" id="SM00843">
    <property type="entry name" value="Ftsk_gamma"/>
    <property type="match status" value="1"/>
</dbReference>
<dbReference type="AlphaFoldDB" id="A0A0U3HM74"/>
<dbReference type="RefSeq" id="WP_058795450.1">
    <property type="nucleotide sequence ID" value="NZ_CP013611.1"/>
</dbReference>
<dbReference type="SUPFAM" id="SSF52540">
    <property type="entry name" value="P-loop containing nucleoside triphosphate hydrolases"/>
    <property type="match status" value="1"/>
</dbReference>
<evidence type="ECO:0000256" key="2">
    <source>
        <dbReference type="ARBA" id="ARBA00006474"/>
    </source>
</evidence>
<dbReference type="Pfam" id="PF09397">
    <property type="entry name" value="FtsK_gamma"/>
    <property type="match status" value="1"/>
</dbReference>
<dbReference type="Proteomes" id="UP000069015">
    <property type="component" value="Chromosome 1"/>
</dbReference>
<keyword evidence="4" id="KW-1003">Cell membrane</keyword>
<dbReference type="SUPFAM" id="SSF46785">
    <property type="entry name" value="Winged helix' DNA-binding domain"/>
    <property type="match status" value="1"/>
</dbReference>
<dbReference type="PROSITE" id="PS50901">
    <property type="entry name" value="FTSK"/>
    <property type="match status" value="1"/>
</dbReference>
<dbReference type="InterPro" id="IPR025199">
    <property type="entry name" value="FtsK_4TM"/>
</dbReference>
<evidence type="ECO:0000256" key="15">
    <source>
        <dbReference type="SAM" id="MobiDB-lite"/>
    </source>
</evidence>
<evidence type="ECO:0000313" key="18">
    <source>
        <dbReference type="EMBL" id="ALU42008.1"/>
    </source>
</evidence>
<evidence type="ECO:0000256" key="12">
    <source>
        <dbReference type="ARBA" id="ARBA00023136"/>
    </source>
</evidence>
<keyword evidence="6 16" id="KW-0812">Transmembrane</keyword>
<dbReference type="InterPro" id="IPR002543">
    <property type="entry name" value="FtsK_dom"/>
</dbReference>
<dbReference type="CDD" id="cd01127">
    <property type="entry name" value="TrwB_TraG_TraD_VirD4"/>
    <property type="match status" value="1"/>
</dbReference>
<feature type="transmembrane region" description="Helical" evidence="16">
    <location>
        <begin position="61"/>
        <end position="85"/>
    </location>
</feature>
<gene>
    <name evidence="18" type="ORF">AT705_03100</name>
</gene>
<feature type="transmembrane region" description="Helical" evidence="16">
    <location>
        <begin position="12"/>
        <end position="31"/>
    </location>
</feature>
<reference evidence="18 19" key="1">
    <citation type="submission" date="2015-12" db="EMBL/GenBank/DDBJ databases">
        <title>Complete genome sequence of Pseudoalteromonas rubra SCSIO 6842, harboring a conjugative plasmid.</title>
        <authorList>
            <person name="Li B."/>
            <person name="Wang X."/>
        </authorList>
    </citation>
    <scope>NUCLEOTIDE SEQUENCE [LARGE SCALE GENOMIC DNA]</scope>
    <source>
        <strain evidence="18 19">SCSIO 6842</strain>
    </source>
</reference>
<dbReference type="Gene3D" id="3.40.50.300">
    <property type="entry name" value="P-loop containing nucleotide triphosphate hydrolases"/>
    <property type="match status" value="1"/>
</dbReference>
<dbReference type="InterPro" id="IPR036390">
    <property type="entry name" value="WH_DNA-bd_sf"/>
</dbReference>
<keyword evidence="7 14" id="KW-0547">Nucleotide-binding</keyword>
<feature type="transmembrane region" description="Helical" evidence="16">
    <location>
        <begin position="152"/>
        <end position="171"/>
    </location>
</feature>
<comment type="similarity">
    <text evidence="2">Belongs to the FtsK/SpoIIIE/SftA family.</text>
</comment>
<evidence type="ECO:0000256" key="3">
    <source>
        <dbReference type="ARBA" id="ARBA00020887"/>
    </source>
</evidence>
<evidence type="ECO:0000259" key="17">
    <source>
        <dbReference type="PROSITE" id="PS50901"/>
    </source>
</evidence>
<feature type="domain" description="FtsK" evidence="17">
    <location>
        <begin position="529"/>
        <end position="742"/>
    </location>
</feature>
<feature type="region of interest" description="Disordered" evidence="15">
    <location>
        <begin position="352"/>
        <end position="378"/>
    </location>
</feature>
<protein>
    <recommendedName>
        <fullName evidence="3">DNA translocase FtsK</fullName>
    </recommendedName>
</protein>
<dbReference type="Pfam" id="PF01580">
    <property type="entry name" value="FtsK_SpoIIIE"/>
    <property type="match status" value="1"/>
</dbReference>
<keyword evidence="10 16" id="KW-1133">Transmembrane helix</keyword>
<dbReference type="Pfam" id="PF13491">
    <property type="entry name" value="FtsK_4TM"/>
    <property type="match status" value="1"/>
</dbReference>
<keyword evidence="13" id="KW-0131">Cell cycle</keyword>
<dbReference type="InterPro" id="IPR041027">
    <property type="entry name" value="FtsK_alpha"/>
</dbReference>
<name>A0A0U3HM74_9GAMM</name>
<proteinExistence type="inferred from homology"/>
<keyword evidence="11" id="KW-0238">DNA-binding</keyword>
<dbReference type="GO" id="GO:0005524">
    <property type="term" value="F:ATP binding"/>
    <property type="evidence" value="ECO:0007669"/>
    <property type="project" value="UniProtKB-UniRule"/>
</dbReference>
<dbReference type="InterPro" id="IPR027417">
    <property type="entry name" value="P-loop_NTPase"/>
</dbReference>
<feature type="transmembrane region" description="Helical" evidence="16">
    <location>
        <begin position="97"/>
        <end position="119"/>
    </location>
</feature>
<dbReference type="EMBL" id="CP013611">
    <property type="protein sequence ID" value="ALU42008.1"/>
    <property type="molecule type" value="Genomic_DNA"/>
</dbReference>
<dbReference type="GO" id="GO:0051301">
    <property type="term" value="P:cell division"/>
    <property type="evidence" value="ECO:0007669"/>
    <property type="project" value="UniProtKB-KW"/>
</dbReference>
<evidence type="ECO:0000256" key="10">
    <source>
        <dbReference type="ARBA" id="ARBA00022989"/>
    </source>
</evidence>
<evidence type="ECO:0000256" key="13">
    <source>
        <dbReference type="ARBA" id="ARBA00023306"/>
    </source>
</evidence>
<dbReference type="Pfam" id="PF17854">
    <property type="entry name" value="FtsK_alpha"/>
    <property type="match status" value="1"/>
</dbReference>
<keyword evidence="5 18" id="KW-0132">Cell division</keyword>
<dbReference type="Gene3D" id="3.30.980.40">
    <property type="match status" value="1"/>
</dbReference>
<dbReference type="Gene3D" id="1.10.10.10">
    <property type="entry name" value="Winged helix-like DNA-binding domain superfamily/Winged helix DNA-binding domain"/>
    <property type="match status" value="1"/>
</dbReference>
<dbReference type="InterPro" id="IPR036388">
    <property type="entry name" value="WH-like_DNA-bd_sf"/>
</dbReference>
<feature type="transmembrane region" description="Helical" evidence="16">
    <location>
        <begin position="125"/>
        <end position="145"/>
    </location>
</feature>
<evidence type="ECO:0000256" key="16">
    <source>
        <dbReference type="SAM" id="Phobius"/>
    </source>
</evidence>
<dbReference type="GO" id="GO:0003677">
    <property type="term" value="F:DNA binding"/>
    <property type="evidence" value="ECO:0007669"/>
    <property type="project" value="UniProtKB-KW"/>
</dbReference>
<evidence type="ECO:0000256" key="5">
    <source>
        <dbReference type="ARBA" id="ARBA00022618"/>
    </source>
</evidence>
<evidence type="ECO:0000256" key="9">
    <source>
        <dbReference type="ARBA" id="ARBA00022840"/>
    </source>
</evidence>
<evidence type="ECO:0000313" key="19">
    <source>
        <dbReference type="Proteomes" id="UP000069015"/>
    </source>
</evidence>
<evidence type="ECO:0000256" key="14">
    <source>
        <dbReference type="PROSITE-ProRule" id="PRU00289"/>
    </source>
</evidence>
<sequence length="889" mass="96275">MRLNGIQRLLETGLIVSTAAAIFTLCALISFDPADPAWTQTGEFIKVNNITGAAGAWVADILLLSFGWLAFLVPAVIQLFGYLLFKKPHKLLQLDYTTLGLRLIGGTLFITSASAISSINFDDIYSFSSGGVVGDVVASAMMPAFNFTGTTILLLCFFFAGLTLLTGVSWVEFVDYIGEKVVAFCKWCFAKIKHRSEPKAAVTLNDGNEDSKDADLLNDAAPVESTEHNQAAAQVEVEPIEHIIEDGVEATTSDTVEHVSDALQQSNKSKPQKLKDKLFGAKPASLPEPEIRHSEASDLALANDDDIAVAPSVFDELDDILEQEINFSAVDDEAFDTVAALNALDDTPAPVETKVVSPARPLKPKEKPTSGYQPPPSAKEQFEALLEAEPPKDPLPSLDLLDRPDKAKNPISEEELEAVSRLVESKLLDFNIQAKVMGVYPGPVVTRFELDLAPGIKVAKITGLAKDLARSLSAVSVRVVEVIPGKTFVGLELPNKNREIVRLSEVINAPKFEQNASPLTMVLGKDIAGQPVVADLAKMPHLLVAGTTGSGKSVGVNVMILSLLYKSPPEDVRMIMIDPKMLELSVYEGIPHLLCEVVTDMKEAANALRWCVGEMERRYKLMSALGVRNLKGYNQKILDAKEAGYPILDPLFKDTDGMADEPEELDKLPSIVVVIDEFADMMMIVGKKVEELIARIAQKARAAGIHLVLATQRPSVDVITGLIKANIPTRMAFQVSSKIDSRTILDQQGAENLLGMGDMLYLPPGTSVPIRVHGAFVDDHEVHAVVSDWKVRGKPNYIDDILCGEATEDILLPGEASEGEDEESDPLYDEAVAFVIETGKVSVSSVQRKLRVGYNRAARLVEQMEMSGVVSAPGHNGAREVLVPKGGAN</sequence>
<evidence type="ECO:0000256" key="8">
    <source>
        <dbReference type="ARBA" id="ARBA00022829"/>
    </source>
</evidence>
<keyword evidence="9 14" id="KW-0067">ATP-binding</keyword>
<evidence type="ECO:0000256" key="11">
    <source>
        <dbReference type="ARBA" id="ARBA00023125"/>
    </source>
</evidence>
<evidence type="ECO:0000256" key="4">
    <source>
        <dbReference type="ARBA" id="ARBA00022475"/>
    </source>
</evidence>
<evidence type="ECO:0000256" key="7">
    <source>
        <dbReference type="ARBA" id="ARBA00022741"/>
    </source>
</evidence>
<accession>A0A0U3HM74</accession>
<dbReference type="PANTHER" id="PTHR22683:SF41">
    <property type="entry name" value="DNA TRANSLOCASE FTSK"/>
    <property type="match status" value="1"/>
</dbReference>
<dbReference type="InterPro" id="IPR050206">
    <property type="entry name" value="FtsK/SpoIIIE/SftA"/>
</dbReference>
<keyword evidence="8" id="KW-0159">Chromosome partition</keyword>
<dbReference type="KEGG" id="prr:AT705_03100"/>
<evidence type="ECO:0000256" key="1">
    <source>
        <dbReference type="ARBA" id="ARBA00004651"/>
    </source>
</evidence>
<dbReference type="GO" id="GO:0005886">
    <property type="term" value="C:plasma membrane"/>
    <property type="evidence" value="ECO:0007669"/>
    <property type="project" value="UniProtKB-SubCell"/>
</dbReference>
<dbReference type="GO" id="GO:0007059">
    <property type="term" value="P:chromosome segregation"/>
    <property type="evidence" value="ECO:0007669"/>
    <property type="project" value="UniProtKB-KW"/>
</dbReference>
<dbReference type="FunFam" id="3.30.980.40:FF:000001">
    <property type="entry name" value="DNA translocase FtsK"/>
    <property type="match status" value="1"/>
</dbReference>